<dbReference type="GeneID" id="42797937"/>
<evidence type="ECO:0000313" key="2">
    <source>
        <dbReference type="EMBL" id="QGR18995.1"/>
    </source>
</evidence>
<dbReference type="AlphaFoldDB" id="A0A650CMT7"/>
<accession>A0A650CMT7</accession>
<name>A0A650CMT7_9CREN</name>
<dbReference type="Gene3D" id="1.20.58.220">
    <property type="entry name" value="Phosphate transport system protein phou homolog 2, domain 2"/>
    <property type="match status" value="1"/>
</dbReference>
<dbReference type="EMBL" id="CP045483">
    <property type="protein sequence ID" value="QGR18995.1"/>
    <property type="molecule type" value="Genomic_DNA"/>
</dbReference>
<dbReference type="Pfam" id="PF01865">
    <property type="entry name" value="PhoU_div"/>
    <property type="match status" value="1"/>
</dbReference>
<dbReference type="OrthoDB" id="33165at2157"/>
<proteinExistence type="inferred from homology"/>
<comment type="similarity">
    <text evidence="1">Belongs to the UPF0111 family.</text>
</comment>
<dbReference type="Proteomes" id="UP000423396">
    <property type="component" value="Chromosome"/>
</dbReference>
<sequence>MGVPELNIEEQIQSMTNSILDQLRILYQQFTESNVNHMQAYSKIDGIKSSVEDLRYKIGEYVLRVSEGLLYSNLYLDIIMQLEKVSQNIGAASYRFSVLISRVKSQDHILLSLSISMVEKLIAATTNLIESVRLLSVNAKKSSEKARNVIKIEEEIDDLYRNFELKLFEKQNGDMAFLMLSKDVADRLEDCADLLRDAANDIMYLSFLRE</sequence>
<dbReference type="KEGG" id="sazo:D1868_02650"/>
<dbReference type="InterPro" id="IPR038078">
    <property type="entry name" value="PhoU-like_sf"/>
</dbReference>
<evidence type="ECO:0000256" key="1">
    <source>
        <dbReference type="ARBA" id="ARBA00008591"/>
    </source>
</evidence>
<reference evidence="2 3" key="1">
    <citation type="submission" date="2019-10" db="EMBL/GenBank/DDBJ databases">
        <title>Genome Sequences from Six Type Strain Members of the Archaeal Family Sulfolobaceae: Acidianus ambivalens, Acidianus infernus, Metallosphaera prunae, Stygiolobus azoricus, Sulfolobus metallicus, and Sulfurisphaera ohwakuensis.</title>
        <authorList>
            <person name="Counts J.A."/>
            <person name="Kelly R.M."/>
        </authorList>
    </citation>
    <scope>NUCLEOTIDE SEQUENCE [LARGE SCALE GENOMIC DNA]</scope>
    <source>
        <strain evidence="2 3">FC6</strain>
    </source>
</reference>
<dbReference type="InterPro" id="IPR018445">
    <property type="entry name" value="Put_Phosphate_transp_reg"/>
</dbReference>
<gene>
    <name evidence="2" type="ORF">D1868_02650</name>
</gene>
<evidence type="ECO:0000313" key="3">
    <source>
        <dbReference type="Proteomes" id="UP000423396"/>
    </source>
</evidence>
<organism evidence="2 3">
    <name type="scientific">Stygiolobus azoricus</name>
    <dbReference type="NCBI Taxonomy" id="41675"/>
    <lineage>
        <taxon>Archaea</taxon>
        <taxon>Thermoproteota</taxon>
        <taxon>Thermoprotei</taxon>
        <taxon>Sulfolobales</taxon>
        <taxon>Sulfolobaceae</taxon>
        <taxon>Stygiolobus</taxon>
    </lineage>
</organism>
<dbReference type="SUPFAM" id="SSF109755">
    <property type="entry name" value="PhoU-like"/>
    <property type="match status" value="1"/>
</dbReference>
<dbReference type="RefSeq" id="WP_156005269.1">
    <property type="nucleotide sequence ID" value="NZ_CP045483.1"/>
</dbReference>
<protein>
    <submittedName>
        <fullName evidence="2">DUF47 family protein</fullName>
    </submittedName>
</protein>
<keyword evidence="3" id="KW-1185">Reference proteome</keyword>